<dbReference type="Proteomes" id="UP000663887">
    <property type="component" value="Unassembled WGS sequence"/>
</dbReference>
<dbReference type="EMBL" id="CAJNOW010009879">
    <property type="protein sequence ID" value="CAF1572693.1"/>
    <property type="molecule type" value="Genomic_DNA"/>
</dbReference>
<dbReference type="Proteomes" id="UP000663824">
    <property type="component" value="Unassembled WGS sequence"/>
</dbReference>
<dbReference type="EMBL" id="CAJNRG010018643">
    <property type="protein sequence ID" value="CAF2261124.1"/>
    <property type="molecule type" value="Genomic_DNA"/>
</dbReference>
<evidence type="ECO:0000313" key="2">
    <source>
        <dbReference type="EMBL" id="CAF1572693.1"/>
    </source>
</evidence>
<dbReference type="EMBL" id="CAJOBJ010000010">
    <property type="protein sequence ID" value="CAF3782300.1"/>
    <property type="molecule type" value="Genomic_DNA"/>
</dbReference>
<dbReference type="EMBL" id="CAJNRF010009744">
    <property type="protein sequence ID" value="CAF2112990.1"/>
    <property type="molecule type" value="Genomic_DNA"/>
</dbReference>
<dbReference type="AlphaFoldDB" id="A0A815QKZ3"/>
<evidence type="ECO:0000313" key="6">
    <source>
        <dbReference type="EMBL" id="CAF3748042.1"/>
    </source>
</evidence>
<dbReference type="EMBL" id="CAJOBH010000014">
    <property type="protein sequence ID" value="CAF3748042.1"/>
    <property type="molecule type" value="Genomic_DNA"/>
</dbReference>
<dbReference type="Proteomes" id="UP000676336">
    <property type="component" value="Unassembled WGS sequence"/>
</dbReference>
<comment type="caution">
    <text evidence="1">The sequence shown here is derived from an EMBL/GenBank/DDBJ whole genome shotgun (WGS) entry which is preliminary data.</text>
</comment>
<dbReference type="EMBL" id="CAJOBF010000500">
    <property type="protein sequence ID" value="CAF3826908.1"/>
    <property type="molecule type" value="Genomic_DNA"/>
</dbReference>
<reference evidence="1" key="1">
    <citation type="submission" date="2021-02" db="EMBL/GenBank/DDBJ databases">
        <authorList>
            <person name="Nowell W R."/>
        </authorList>
    </citation>
    <scope>NUCLEOTIDE SEQUENCE</scope>
</reference>
<evidence type="ECO:0000313" key="9">
    <source>
        <dbReference type="EMBL" id="CAF3826908.1"/>
    </source>
</evidence>
<evidence type="ECO:0000313" key="4">
    <source>
        <dbReference type="EMBL" id="CAF2147843.1"/>
    </source>
</evidence>
<dbReference type="Proteomes" id="UP000681720">
    <property type="component" value="Unassembled WGS sequence"/>
</dbReference>
<dbReference type="Proteomes" id="UP000663856">
    <property type="component" value="Unassembled WGS sequence"/>
</dbReference>
<gene>
    <name evidence="6" type="ORF">BYL167_LOCUS173</name>
    <name evidence="1" type="ORF">CJN711_LOCUS25346</name>
    <name evidence="7" type="ORF">GIL414_LOCUS115</name>
    <name evidence="2" type="ORF">KQP761_LOCUS19341</name>
    <name evidence="4" type="ORF">MBJ925_LOCUS30725</name>
    <name evidence="8" type="ORF">SMN809_LOCUS626</name>
    <name evidence="9" type="ORF">UXM345_LOCUS6347</name>
    <name evidence="3" type="ORF">WKI299_LOCUS22638</name>
    <name evidence="5" type="ORF">XDN619_LOCUS36151</name>
</gene>
<dbReference type="Proteomes" id="UP000663855">
    <property type="component" value="Unassembled WGS sequence"/>
</dbReference>
<evidence type="ECO:0000313" key="3">
    <source>
        <dbReference type="EMBL" id="CAF2112990.1"/>
    </source>
</evidence>
<proteinExistence type="predicted"/>
<protein>
    <submittedName>
        <fullName evidence="1">Uncharacterized protein</fullName>
    </submittedName>
</protein>
<dbReference type="Proteomes" id="UP000663842">
    <property type="component" value="Unassembled WGS sequence"/>
</dbReference>
<dbReference type="Proteomes" id="UP000663834">
    <property type="component" value="Unassembled WGS sequence"/>
</dbReference>
<dbReference type="EMBL" id="CAJNRE010016663">
    <property type="protein sequence ID" value="CAF2147843.1"/>
    <property type="molecule type" value="Genomic_DNA"/>
</dbReference>
<dbReference type="EMBL" id="CAJNOV010011829">
    <property type="protein sequence ID" value="CAF1465372.1"/>
    <property type="molecule type" value="Genomic_DNA"/>
</dbReference>
<organism evidence="1 10">
    <name type="scientific">Rotaria magnacalcarata</name>
    <dbReference type="NCBI Taxonomy" id="392030"/>
    <lineage>
        <taxon>Eukaryota</taxon>
        <taxon>Metazoa</taxon>
        <taxon>Spiralia</taxon>
        <taxon>Gnathifera</taxon>
        <taxon>Rotifera</taxon>
        <taxon>Eurotatoria</taxon>
        <taxon>Bdelloidea</taxon>
        <taxon>Philodinida</taxon>
        <taxon>Philodinidae</taxon>
        <taxon>Rotaria</taxon>
    </lineage>
</organism>
<name>A0A815QKZ3_9BILA</name>
<evidence type="ECO:0000313" key="10">
    <source>
        <dbReference type="Proteomes" id="UP000663855"/>
    </source>
</evidence>
<accession>A0A815QKZ3</accession>
<evidence type="ECO:0000313" key="1">
    <source>
        <dbReference type="EMBL" id="CAF1465372.1"/>
    </source>
</evidence>
<evidence type="ECO:0000313" key="5">
    <source>
        <dbReference type="EMBL" id="CAF2261124.1"/>
    </source>
</evidence>
<sequence length="105" mass="12329">MESFFRRISSIVRRNSNKSPDIDEHDDEDAEQQEYFRQMRERRLSAPDIRRRTDAADQVLMGSDQKIALFEQTSLQKLTAQTSTGLPTRKQNRSKGMLFLFNSMK</sequence>
<evidence type="ECO:0000313" key="7">
    <source>
        <dbReference type="EMBL" id="CAF3782300.1"/>
    </source>
</evidence>
<evidence type="ECO:0000313" key="8">
    <source>
        <dbReference type="EMBL" id="CAF3790931.1"/>
    </source>
</evidence>
<dbReference type="OrthoDB" id="10059638at2759"/>
<dbReference type="Proteomes" id="UP000681967">
    <property type="component" value="Unassembled WGS sequence"/>
</dbReference>
<dbReference type="EMBL" id="CAJOBI010000074">
    <property type="protein sequence ID" value="CAF3790931.1"/>
    <property type="molecule type" value="Genomic_DNA"/>
</dbReference>